<dbReference type="Pfam" id="PF04542">
    <property type="entry name" value="Sigma70_r2"/>
    <property type="match status" value="1"/>
</dbReference>
<dbReference type="InterPro" id="IPR000792">
    <property type="entry name" value="Tscrpt_reg_LuxR_C"/>
</dbReference>
<dbReference type="NCBIfam" id="TIGR02983">
    <property type="entry name" value="SigE-fam_strep"/>
    <property type="match status" value="1"/>
</dbReference>
<reference evidence="9" key="1">
    <citation type="journal article" date="2013" name="Genome Announc.">
        <title>Draft Genome Sequence of Streptomyces bottropensis ATCC 25435, a Bottromycin-Producing Actinomycete.</title>
        <authorList>
            <person name="Zhang H."/>
            <person name="Zhou W."/>
            <person name="Zhuang Y."/>
            <person name="Liang X."/>
            <person name="Liu T."/>
        </authorList>
    </citation>
    <scope>NUCLEOTIDE SEQUENCE [LARGE SCALE GENOMIC DNA]</scope>
    <source>
        <strain evidence="9">ATCC 25435</strain>
    </source>
</reference>
<evidence type="ECO:0000256" key="1">
    <source>
        <dbReference type="ARBA" id="ARBA00010641"/>
    </source>
</evidence>
<dbReference type="InterPro" id="IPR007627">
    <property type="entry name" value="RNA_pol_sigma70_r2"/>
</dbReference>
<evidence type="ECO:0000256" key="6">
    <source>
        <dbReference type="SAM" id="MobiDB-lite"/>
    </source>
</evidence>
<keyword evidence="3" id="KW-0731">Sigma factor</keyword>
<dbReference type="GO" id="GO:0016987">
    <property type="term" value="F:sigma factor activity"/>
    <property type="evidence" value="ECO:0007669"/>
    <property type="project" value="UniProtKB-KW"/>
</dbReference>
<dbReference type="SMART" id="SM00421">
    <property type="entry name" value="HTH_LUXR"/>
    <property type="match status" value="1"/>
</dbReference>
<dbReference type="InterPro" id="IPR013249">
    <property type="entry name" value="RNA_pol_sigma70_r4_t2"/>
</dbReference>
<protein>
    <submittedName>
        <fullName evidence="8">Sigma factor</fullName>
    </submittedName>
</protein>
<name>M3FIL7_9ACTN</name>
<proteinExistence type="inferred from homology"/>
<evidence type="ECO:0000256" key="5">
    <source>
        <dbReference type="ARBA" id="ARBA00023163"/>
    </source>
</evidence>
<dbReference type="InterPro" id="IPR013324">
    <property type="entry name" value="RNA_pol_sigma_r3/r4-like"/>
</dbReference>
<dbReference type="GO" id="GO:0006352">
    <property type="term" value="P:DNA-templated transcription initiation"/>
    <property type="evidence" value="ECO:0007669"/>
    <property type="project" value="InterPro"/>
</dbReference>
<evidence type="ECO:0000256" key="4">
    <source>
        <dbReference type="ARBA" id="ARBA00023125"/>
    </source>
</evidence>
<dbReference type="PANTHER" id="PTHR43133:SF50">
    <property type="entry name" value="ECF RNA POLYMERASE SIGMA FACTOR SIGM"/>
    <property type="match status" value="1"/>
</dbReference>
<dbReference type="AlphaFoldDB" id="M3FIL7"/>
<evidence type="ECO:0000313" key="8">
    <source>
        <dbReference type="EMBL" id="EMF52755.1"/>
    </source>
</evidence>
<evidence type="ECO:0000256" key="3">
    <source>
        <dbReference type="ARBA" id="ARBA00023082"/>
    </source>
</evidence>
<dbReference type="Pfam" id="PF08281">
    <property type="entry name" value="Sigma70_r4_2"/>
    <property type="match status" value="1"/>
</dbReference>
<accession>M3FIL7</accession>
<comment type="similarity">
    <text evidence="1">Belongs to the sigma-70 factor family. ECF subfamily.</text>
</comment>
<dbReference type="NCBIfam" id="TIGR02937">
    <property type="entry name" value="sigma70-ECF"/>
    <property type="match status" value="1"/>
</dbReference>
<dbReference type="InterPro" id="IPR014325">
    <property type="entry name" value="RNA_pol_sigma-E_actinobac"/>
</dbReference>
<dbReference type="InterPro" id="IPR039425">
    <property type="entry name" value="RNA_pol_sigma-70-like"/>
</dbReference>
<dbReference type="CDD" id="cd06171">
    <property type="entry name" value="Sigma70_r4"/>
    <property type="match status" value="1"/>
</dbReference>
<dbReference type="SUPFAM" id="SSF88946">
    <property type="entry name" value="Sigma2 domain of RNA polymerase sigma factors"/>
    <property type="match status" value="1"/>
</dbReference>
<feature type="region of interest" description="Disordered" evidence="6">
    <location>
        <begin position="1"/>
        <end position="39"/>
    </location>
</feature>
<evidence type="ECO:0000256" key="2">
    <source>
        <dbReference type="ARBA" id="ARBA00023015"/>
    </source>
</evidence>
<dbReference type="EMBL" id="KB405094">
    <property type="protein sequence ID" value="EMF52755.1"/>
    <property type="molecule type" value="Genomic_DNA"/>
</dbReference>
<dbReference type="PANTHER" id="PTHR43133">
    <property type="entry name" value="RNA POLYMERASE ECF-TYPE SIGMA FACTO"/>
    <property type="match status" value="1"/>
</dbReference>
<dbReference type="InterPro" id="IPR014284">
    <property type="entry name" value="RNA_pol_sigma-70_dom"/>
</dbReference>
<evidence type="ECO:0000313" key="9">
    <source>
        <dbReference type="Proteomes" id="UP000030760"/>
    </source>
</evidence>
<gene>
    <name evidence="8" type="ORF">SBD_5831</name>
</gene>
<keyword evidence="5" id="KW-0804">Transcription</keyword>
<dbReference type="Gene3D" id="1.10.10.10">
    <property type="entry name" value="Winged helix-like DNA-binding domain superfamily/Winged helix DNA-binding domain"/>
    <property type="match status" value="1"/>
</dbReference>
<feature type="domain" description="HTH luxR-type" evidence="7">
    <location>
        <begin position="143"/>
        <end position="201"/>
    </location>
</feature>
<evidence type="ECO:0000259" key="7">
    <source>
        <dbReference type="SMART" id="SM00421"/>
    </source>
</evidence>
<keyword evidence="4" id="KW-0238">DNA-binding</keyword>
<dbReference type="Proteomes" id="UP000030760">
    <property type="component" value="Unassembled WGS sequence"/>
</dbReference>
<dbReference type="SUPFAM" id="SSF88659">
    <property type="entry name" value="Sigma3 and sigma4 domains of RNA polymerase sigma factors"/>
    <property type="match status" value="1"/>
</dbReference>
<keyword evidence="2" id="KW-0805">Transcription regulation</keyword>
<dbReference type="GO" id="GO:0003677">
    <property type="term" value="F:DNA binding"/>
    <property type="evidence" value="ECO:0007669"/>
    <property type="project" value="UniProtKB-KW"/>
</dbReference>
<organism evidence="8 9">
    <name type="scientific">Streptomyces bottropensis ATCC 25435</name>
    <dbReference type="NCBI Taxonomy" id="1054862"/>
    <lineage>
        <taxon>Bacteria</taxon>
        <taxon>Bacillati</taxon>
        <taxon>Actinomycetota</taxon>
        <taxon>Actinomycetes</taxon>
        <taxon>Kitasatosporales</taxon>
        <taxon>Streptomycetaceae</taxon>
        <taxon>Streptomyces</taxon>
    </lineage>
</organism>
<dbReference type="InterPro" id="IPR013325">
    <property type="entry name" value="RNA_pol_sigma_r2"/>
</dbReference>
<dbReference type="Gene3D" id="1.10.1740.10">
    <property type="match status" value="1"/>
</dbReference>
<sequence>MIVRERDLTTPLPHGMLPRSRVRGPSSVPQEKPGSPEAGDFAAYATAAWPRLVRTAHMLTGDFHEAEDLVQTTLAKVYARWRRIPRDDVDFYVRRSLVNNNISRVRKRRVALLLTPFLPERVHERHAGHAESIAQRAALTQALAALSARQRSVLVLRFWEDLGEMEIAQLLGCSLGTVKTHLRRGLQALRAHPEFAGAVHAAPSPVSGARP</sequence>
<dbReference type="InterPro" id="IPR036388">
    <property type="entry name" value="WH-like_DNA-bd_sf"/>
</dbReference>